<feature type="compositionally biased region" description="Basic and acidic residues" evidence="6">
    <location>
        <begin position="221"/>
        <end position="240"/>
    </location>
</feature>
<dbReference type="InterPro" id="IPR006677">
    <property type="entry name" value="tRNA_intron_Endonuc_cat-like"/>
</dbReference>
<dbReference type="GO" id="GO:0000379">
    <property type="term" value="P:tRNA-type intron splice site recognition and cleavage"/>
    <property type="evidence" value="ECO:0007669"/>
    <property type="project" value="TreeGrafter"/>
</dbReference>
<dbReference type="EC" id="4.6.1.16" evidence="4"/>
<feature type="domain" description="tRNA intron endonuclease catalytic" evidence="7">
    <location>
        <begin position="319"/>
        <end position="391"/>
    </location>
</feature>
<dbReference type="GO" id="GO:0005737">
    <property type="term" value="C:cytoplasm"/>
    <property type="evidence" value="ECO:0007669"/>
    <property type="project" value="TreeGrafter"/>
</dbReference>
<dbReference type="GeneID" id="28898149"/>
<dbReference type="InParanoid" id="A0A165AC68"/>
<evidence type="ECO:0000256" key="5">
    <source>
        <dbReference type="PIRSR" id="PIRSR011789-1"/>
    </source>
</evidence>
<dbReference type="EMBL" id="KV407463">
    <property type="protein sequence ID" value="KZF20240.1"/>
    <property type="molecule type" value="Genomic_DNA"/>
</dbReference>
<dbReference type="InterPro" id="IPR011856">
    <property type="entry name" value="tRNA_endonuc-like_dom_sf"/>
</dbReference>
<dbReference type="CDD" id="cd22363">
    <property type="entry name" value="tRNA-intron_lyase_C"/>
    <property type="match status" value="1"/>
</dbReference>
<evidence type="ECO:0000259" key="7">
    <source>
        <dbReference type="Pfam" id="PF01974"/>
    </source>
</evidence>
<dbReference type="OMA" id="AFYPNNP"/>
<comment type="function">
    <text evidence="4">Constitutes one of the two catalytic subunit of the tRNA-splicing endonuclease complex, a complex responsible for identification and cleavage of the splice sites in pre-tRNA. It cleaves pre-tRNA at the 5'- and 3'-splice sites to release the intron. The products are an intron and two tRNA half-molecules bearing 2',3'-cyclic phosphate and 5'-OH termini. There are no conserved sequences at the splice sites, but the intron is invariably located at the same site in the gene, placing the splice sites an invariant distance from the constant structural features of the tRNA body.</text>
</comment>
<evidence type="ECO:0000313" key="8">
    <source>
        <dbReference type="EMBL" id="KZF20240.1"/>
    </source>
</evidence>
<dbReference type="OrthoDB" id="10249562at2759"/>
<dbReference type="InterPro" id="IPR036167">
    <property type="entry name" value="tRNA_intron_Endo_cat-like_sf"/>
</dbReference>
<name>A0A165AC68_XYLHT</name>
<comment type="similarity">
    <text evidence="1 4">Belongs to the tRNA-intron endonuclease family.</text>
</comment>
<feature type="region of interest" description="Disordered" evidence="6">
    <location>
        <begin position="1"/>
        <end position="32"/>
    </location>
</feature>
<evidence type="ECO:0000256" key="2">
    <source>
        <dbReference type="ARBA" id="ARBA00022694"/>
    </source>
</evidence>
<sequence>MPSAVFADSLPPQAVGDQKPAPRPPRTPRPNYARIHALPIPVKTYPLPTFVPNNPISLFHLAYTFFAHLLSAPPSHPQPCFEAYFSNETRSVHVADPATVRALWEQGFFGKGSLSRSEPTWMDREKRRRGLLAVETSEEVTQKRRAERRAFKKERARKEREAIEEKLREEGKLVNVQDGEEVHKPDVETQSHEGEPTEGGAVNGPVDALPAPEKAGFGEAGDAKKSVRFSESELHPRPLKNDASAARPTIGDDEPIVDQEHLQLTLEEALFLTYGLGTLRVRDEATGQLISTSSLFTMCRQHSYFPPKAIADLQPDDPFLISYVVYHHFRSLGWVVRSGIKFAVDYLLYNRGPVFSHAEFALIVLPSYSHPYWSEPSRKSQTVAKESKQWWWLHCVNRVQSQVRKNLVLVYVDIPPPSSLADLSGTVNITEALQCYRIREFSLKRWIPNRSRD</sequence>
<evidence type="ECO:0000256" key="4">
    <source>
        <dbReference type="PIRNR" id="PIRNR011789"/>
    </source>
</evidence>
<gene>
    <name evidence="8" type="ORF">L228DRAFT_24910</name>
</gene>
<feature type="active site" evidence="5">
    <location>
        <position position="349"/>
    </location>
</feature>
<proteinExistence type="inferred from homology"/>
<feature type="active site" evidence="5">
    <location>
        <position position="357"/>
    </location>
</feature>
<keyword evidence="9" id="KW-1185">Reference proteome</keyword>
<evidence type="ECO:0000256" key="3">
    <source>
        <dbReference type="ARBA" id="ARBA00023239"/>
    </source>
</evidence>
<accession>A0A165AC68</accession>
<feature type="compositionally biased region" description="Basic and acidic residues" evidence="6">
    <location>
        <begin position="180"/>
        <end position="195"/>
    </location>
</feature>
<reference evidence="8 9" key="1">
    <citation type="journal article" date="2016" name="Fungal Biol.">
        <title>The genome of Xylona heveae provides a window into fungal endophytism.</title>
        <authorList>
            <person name="Gazis R."/>
            <person name="Kuo A."/>
            <person name="Riley R."/>
            <person name="LaButti K."/>
            <person name="Lipzen A."/>
            <person name="Lin J."/>
            <person name="Amirebrahimi M."/>
            <person name="Hesse C.N."/>
            <person name="Spatafora J.W."/>
            <person name="Henrissat B."/>
            <person name="Hainaut M."/>
            <person name="Grigoriev I.V."/>
            <person name="Hibbett D.S."/>
        </authorList>
    </citation>
    <scope>NUCLEOTIDE SEQUENCE [LARGE SCALE GENOMIC DNA]</scope>
    <source>
        <strain evidence="8 9">TC161</strain>
    </source>
</reference>
<dbReference type="RefSeq" id="XP_018185795.1">
    <property type="nucleotide sequence ID" value="XM_018333012.1"/>
</dbReference>
<dbReference type="InterPro" id="IPR006676">
    <property type="entry name" value="tRNA_splic"/>
</dbReference>
<dbReference type="FunCoup" id="A0A165AC68">
    <property type="interactions" value="59"/>
</dbReference>
<dbReference type="InterPro" id="IPR016589">
    <property type="entry name" value="tRNA_splic_SEN2"/>
</dbReference>
<dbReference type="PANTHER" id="PTHR21227">
    <property type="entry name" value="TRNA-SPLICING ENDONUCLEASE SUBUNIT SEN2"/>
    <property type="match status" value="1"/>
</dbReference>
<dbReference type="Pfam" id="PF01974">
    <property type="entry name" value="tRNA_int_endo"/>
    <property type="match status" value="1"/>
</dbReference>
<organism evidence="8 9">
    <name type="scientific">Xylona heveae (strain CBS 132557 / TC161)</name>
    <dbReference type="NCBI Taxonomy" id="1328760"/>
    <lineage>
        <taxon>Eukaryota</taxon>
        <taxon>Fungi</taxon>
        <taxon>Dikarya</taxon>
        <taxon>Ascomycota</taxon>
        <taxon>Pezizomycotina</taxon>
        <taxon>Xylonomycetes</taxon>
        <taxon>Xylonales</taxon>
        <taxon>Xylonaceae</taxon>
        <taxon>Xylona</taxon>
    </lineage>
</organism>
<dbReference type="STRING" id="1328760.A0A165AC68"/>
<dbReference type="PANTHER" id="PTHR21227:SF0">
    <property type="entry name" value="TRNA-SPLICING ENDONUCLEASE SUBUNIT SEN2"/>
    <property type="match status" value="1"/>
</dbReference>
<dbReference type="SUPFAM" id="SSF53032">
    <property type="entry name" value="tRNA-intron endonuclease catalytic domain-like"/>
    <property type="match status" value="1"/>
</dbReference>
<dbReference type="AlphaFoldDB" id="A0A165AC68"/>
<dbReference type="GO" id="GO:0003676">
    <property type="term" value="F:nucleic acid binding"/>
    <property type="evidence" value="ECO:0007669"/>
    <property type="project" value="InterPro"/>
</dbReference>
<dbReference type="GO" id="GO:0000214">
    <property type="term" value="C:tRNA-intron endonuclease complex"/>
    <property type="evidence" value="ECO:0007669"/>
    <property type="project" value="UniProtKB-UniRule"/>
</dbReference>
<keyword evidence="2 4" id="KW-0819">tRNA processing</keyword>
<keyword evidence="3 4" id="KW-0456">Lyase</keyword>
<evidence type="ECO:0000256" key="6">
    <source>
        <dbReference type="SAM" id="MobiDB-lite"/>
    </source>
</evidence>
<dbReference type="Proteomes" id="UP000076632">
    <property type="component" value="Unassembled WGS sequence"/>
</dbReference>
<evidence type="ECO:0000313" key="9">
    <source>
        <dbReference type="Proteomes" id="UP000076632"/>
    </source>
</evidence>
<evidence type="ECO:0000256" key="1">
    <source>
        <dbReference type="ARBA" id="ARBA00008078"/>
    </source>
</evidence>
<dbReference type="GO" id="GO:0000213">
    <property type="term" value="F:tRNA-intron lyase activity"/>
    <property type="evidence" value="ECO:0007669"/>
    <property type="project" value="UniProtKB-UniRule"/>
</dbReference>
<dbReference type="FunFam" id="3.40.1350.10:FF:000007">
    <property type="entry name" value="tRNA-splicing endonuclease subunit Sen2"/>
    <property type="match status" value="1"/>
</dbReference>
<feature type="region of interest" description="Disordered" evidence="6">
    <location>
        <begin position="179"/>
        <end position="252"/>
    </location>
</feature>
<dbReference type="Gene3D" id="3.40.1350.10">
    <property type="match status" value="1"/>
</dbReference>
<dbReference type="PIRSF" id="PIRSF011789">
    <property type="entry name" value="tRNA_splic_SEN2"/>
    <property type="match status" value="1"/>
</dbReference>
<feature type="active site" evidence="5">
    <location>
        <position position="405"/>
    </location>
</feature>
<protein>
    <recommendedName>
        <fullName evidence="4">tRNA-splicing endonuclease subunit Sen2</fullName>
        <ecNumber evidence="4">4.6.1.16</ecNumber>
    </recommendedName>
</protein>